<dbReference type="PANTHER" id="PTHR24305:SF222">
    <property type="entry name" value="CYTOCHROME P450 MONOOXYGENASE STCS"/>
    <property type="match status" value="1"/>
</dbReference>
<dbReference type="PRINTS" id="PR00463">
    <property type="entry name" value="EP450I"/>
</dbReference>
<dbReference type="GO" id="GO:0004497">
    <property type="term" value="F:monooxygenase activity"/>
    <property type="evidence" value="ECO:0007669"/>
    <property type="project" value="InterPro"/>
</dbReference>
<dbReference type="PANTHER" id="PTHR24305">
    <property type="entry name" value="CYTOCHROME P450"/>
    <property type="match status" value="1"/>
</dbReference>
<dbReference type="CDD" id="cd11051">
    <property type="entry name" value="CYP59-like"/>
    <property type="match status" value="1"/>
</dbReference>
<comment type="cofactor">
    <cofactor evidence="1">
        <name>heme</name>
        <dbReference type="ChEBI" id="CHEBI:30413"/>
    </cofactor>
</comment>
<keyword evidence="1" id="KW-0349">Heme</keyword>
<dbReference type="InterPro" id="IPR002401">
    <property type="entry name" value="Cyt_P450_E_grp-I"/>
</dbReference>
<dbReference type="SUPFAM" id="SSF48264">
    <property type="entry name" value="Cytochrome P450"/>
    <property type="match status" value="1"/>
</dbReference>
<proteinExistence type="predicted"/>
<dbReference type="GO" id="GO:0005506">
    <property type="term" value="F:iron ion binding"/>
    <property type="evidence" value="ECO:0007669"/>
    <property type="project" value="InterPro"/>
</dbReference>
<keyword evidence="3" id="KW-1185">Reference proteome</keyword>
<dbReference type="InterPro" id="IPR050121">
    <property type="entry name" value="Cytochrome_P450_monoxygenase"/>
</dbReference>
<gene>
    <name evidence="2" type="ORF">EJ06DRAFT_559763</name>
</gene>
<reference evidence="2" key="1">
    <citation type="journal article" date="2020" name="Stud. Mycol.">
        <title>101 Dothideomycetes genomes: a test case for predicting lifestyles and emergence of pathogens.</title>
        <authorList>
            <person name="Haridas S."/>
            <person name="Albert R."/>
            <person name="Binder M."/>
            <person name="Bloem J."/>
            <person name="Labutti K."/>
            <person name="Salamov A."/>
            <person name="Andreopoulos B."/>
            <person name="Baker S."/>
            <person name="Barry K."/>
            <person name="Bills G."/>
            <person name="Bluhm B."/>
            <person name="Cannon C."/>
            <person name="Castanera R."/>
            <person name="Culley D."/>
            <person name="Daum C."/>
            <person name="Ezra D."/>
            <person name="Gonzalez J."/>
            <person name="Henrissat B."/>
            <person name="Kuo A."/>
            <person name="Liang C."/>
            <person name="Lipzen A."/>
            <person name="Lutzoni F."/>
            <person name="Magnuson J."/>
            <person name="Mondo S."/>
            <person name="Nolan M."/>
            <person name="Ohm R."/>
            <person name="Pangilinan J."/>
            <person name="Park H.-J."/>
            <person name="Ramirez L."/>
            <person name="Alfaro M."/>
            <person name="Sun H."/>
            <person name="Tritt A."/>
            <person name="Yoshinaga Y."/>
            <person name="Zwiers L.-H."/>
            <person name="Turgeon B."/>
            <person name="Goodwin S."/>
            <person name="Spatafora J."/>
            <person name="Crous P."/>
            <person name="Grigoriev I."/>
        </authorList>
    </citation>
    <scope>NUCLEOTIDE SEQUENCE</scope>
    <source>
        <strain evidence="2">CBS 262.69</strain>
    </source>
</reference>
<dbReference type="GO" id="GO:0016705">
    <property type="term" value="F:oxidoreductase activity, acting on paired donors, with incorporation or reduction of molecular oxygen"/>
    <property type="evidence" value="ECO:0007669"/>
    <property type="project" value="InterPro"/>
</dbReference>
<dbReference type="OrthoDB" id="10029320at2759"/>
<dbReference type="EMBL" id="ML996706">
    <property type="protein sequence ID" value="KAF2396646.1"/>
    <property type="molecule type" value="Genomic_DNA"/>
</dbReference>
<evidence type="ECO:0000313" key="3">
    <source>
        <dbReference type="Proteomes" id="UP000799640"/>
    </source>
</evidence>
<dbReference type="Proteomes" id="UP000799640">
    <property type="component" value="Unassembled WGS sequence"/>
</dbReference>
<accession>A0A6G1HLB0</accession>
<dbReference type="Gene3D" id="1.10.630.10">
    <property type="entry name" value="Cytochrome P450"/>
    <property type="match status" value="1"/>
</dbReference>
<dbReference type="GO" id="GO:0020037">
    <property type="term" value="F:heme binding"/>
    <property type="evidence" value="ECO:0007669"/>
    <property type="project" value="InterPro"/>
</dbReference>
<sequence length="577" mass="64412">MGLLQLVLLATPIGIWLLYKWLYRLRIEQLKGFPQPPISVFWGHLKLVGEYTAKGNPNRHSDYVFEDIHKLAGRPEVMALDMRPALGYPLLIINDHTIAEQIVKPSKLFKYSTPKSATMEAIQGLIGDTSIISNKGGEDWKALRKRFNPGFAPSHLITLLPQILSKTEMFTNRLTKLAESGEEFELEKLCTSLTFDIIAAVVLDHDFKAQLPEGQQDSLMTDYAALLKTYDSSEAMPVNRFRNRWGKQPRLIARVDSTLKVIIRTKFSEELAARAAGHPSKGRSVIQLSLQDITELTPDVLQTTADQVKSFLFAGHDTTSTTLQWAIYELSLSPRIRTALADELDHVLGPATDFASIATRLLSGKEDLLGRLTYTSAIIKETLRLYPAAASARRSLPGSGLTLRLSDGRDLCVDGWVLYVNHYSIMRDPKVYGESADEFMPERWLGDVDTSMEAEYGFEAEALPGKGEKESGRSVPPSAWRPFERGPRNCIGQELANLEARVILAAVARGFEFEKVGIGRVRCGEDGAPVVGPKGKYEVVEPMFNRRQVTSKPIDNMVVRVKLAKLHAEENQIKPCY</sequence>
<name>A0A6G1HLB0_9PEZI</name>
<keyword evidence="1" id="KW-0408">Iron</keyword>
<dbReference type="InterPro" id="IPR001128">
    <property type="entry name" value="Cyt_P450"/>
</dbReference>
<dbReference type="PRINTS" id="PR00385">
    <property type="entry name" value="P450"/>
</dbReference>
<evidence type="ECO:0000313" key="2">
    <source>
        <dbReference type="EMBL" id="KAF2396646.1"/>
    </source>
</evidence>
<dbReference type="InterPro" id="IPR036396">
    <property type="entry name" value="Cyt_P450_sf"/>
</dbReference>
<organism evidence="2 3">
    <name type="scientific">Trichodelitschia bisporula</name>
    <dbReference type="NCBI Taxonomy" id="703511"/>
    <lineage>
        <taxon>Eukaryota</taxon>
        <taxon>Fungi</taxon>
        <taxon>Dikarya</taxon>
        <taxon>Ascomycota</taxon>
        <taxon>Pezizomycotina</taxon>
        <taxon>Dothideomycetes</taxon>
        <taxon>Dothideomycetes incertae sedis</taxon>
        <taxon>Phaeotrichales</taxon>
        <taxon>Phaeotrichaceae</taxon>
        <taxon>Trichodelitschia</taxon>
    </lineage>
</organism>
<dbReference type="Pfam" id="PF00067">
    <property type="entry name" value="p450"/>
    <property type="match status" value="1"/>
</dbReference>
<protein>
    <submittedName>
        <fullName evidence="2">Cytochrome P450</fullName>
    </submittedName>
</protein>
<dbReference type="AlphaFoldDB" id="A0A6G1HLB0"/>
<feature type="binding site" description="axial binding residue" evidence="1">
    <location>
        <position position="490"/>
    </location>
    <ligand>
        <name>heme</name>
        <dbReference type="ChEBI" id="CHEBI:30413"/>
    </ligand>
    <ligandPart>
        <name>Fe</name>
        <dbReference type="ChEBI" id="CHEBI:18248"/>
    </ligandPart>
</feature>
<keyword evidence="1" id="KW-0479">Metal-binding</keyword>
<evidence type="ECO:0000256" key="1">
    <source>
        <dbReference type="PIRSR" id="PIRSR602401-1"/>
    </source>
</evidence>